<name>A0ACB9EEQ2_ARCLA</name>
<accession>A0ACB9EEQ2</accession>
<comment type="caution">
    <text evidence="1">The sequence shown here is derived from an EMBL/GenBank/DDBJ whole genome shotgun (WGS) entry which is preliminary data.</text>
</comment>
<dbReference type="Proteomes" id="UP001055879">
    <property type="component" value="Linkage Group LG02"/>
</dbReference>
<evidence type="ECO:0000313" key="1">
    <source>
        <dbReference type="EMBL" id="KAI3757439.1"/>
    </source>
</evidence>
<reference evidence="2" key="1">
    <citation type="journal article" date="2022" name="Mol. Ecol. Resour.">
        <title>The genomes of chicory, endive, great burdock and yacon provide insights into Asteraceae palaeo-polyploidization history and plant inulin production.</title>
        <authorList>
            <person name="Fan W."/>
            <person name="Wang S."/>
            <person name="Wang H."/>
            <person name="Wang A."/>
            <person name="Jiang F."/>
            <person name="Liu H."/>
            <person name="Zhao H."/>
            <person name="Xu D."/>
            <person name="Zhang Y."/>
        </authorList>
    </citation>
    <scope>NUCLEOTIDE SEQUENCE [LARGE SCALE GENOMIC DNA]</scope>
    <source>
        <strain evidence="2">cv. Niubang</strain>
    </source>
</reference>
<gene>
    <name evidence="1" type="ORF">L6452_04976</name>
</gene>
<keyword evidence="2" id="KW-1185">Reference proteome</keyword>
<protein>
    <submittedName>
        <fullName evidence="1">Uncharacterized protein</fullName>
    </submittedName>
</protein>
<reference evidence="1 2" key="2">
    <citation type="journal article" date="2022" name="Mol. Ecol. Resour.">
        <title>The genomes of chicory, endive, great burdock and yacon provide insights into Asteraceae paleo-polyploidization history and plant inulin production.</title>
        <authorList>
            <person name="Fan W."/>
            <person name="Wang S."/>
            <person name="Wang H."/>
            <person name="Wang A."/>
            <person name="Jiang F."/>
            <person name="Liu H."/>
            <person name="Zhao H."/>
            <person name="Xu D."/>
            <person name="Zhang Y."/>
        </authorList>
    </citation>
    <scope>NUCLEOTIDE SEQUENCE [LARGE SCALE GENOMIC DNA]</scope>
    <source>
        <strain evidence="2">cv. Niubang</strain>
    </source>
</reference>
<organism evidence="1 2">
    <name type="scientific">Arctium lappa</name>
    <name type="common">Greater burdock</name>
    <name type="synonym">Lappa major</name>
    <dbReference type="NCBI Taxonomy" id="4217"/>
    <lineage>
        <taxon>Eukaryota</taxon>
        <taxon>Viridiplantae</taxon>
        <taxon>Streptophyta</taxon>
        <taxon>Embryophyta</taxon>
        <taxon>Tracheophyta</taxon>
        <taxon>Spermatophyta</taxon>
        <taxon>Magnoliopsida</taxon>
        <taxon>eudicotyledons</taxon>
        <taxon>Gunneridae</taxon>
        <taxon>Pentapetalae</taxon>
        <taxon>asterids</taxon>
        <taxon>campanulids</taxon>
        <taxon>Asterales</taxon>
        <taxon>Asteraceae</taxon>
        <taxon>Carduoideae</taxon>
        <taxon>Cardueae</taxon>
        <taxon>Arctiinae</taxon>
        <taxon>Arctium</taxon>
    </lineage>
</organism>
<evidence type="ECO:0000313" key="2">
    <source>
        <dbReference type="Proteomes" id="UP001055879"/>
    </source>
</evidence>
<dbReference type="EMBL" id="CM042048">
    <property type="protein sequence ID" value="KAI3757439.1"/>
    <property type="molecule type" value="Genomic_DNA"/>
</dbReference>
<sequence length="154" mass="16821">MAAAVEPLLQKCATLSHIKQLQAHLITAGVFQFYPSPRSKFLEFCATFSAAGSLLYAGDIFRHIAFPVTNDWNAVIRGLAQSHQPADAVAFYRRGLRVLTCKPDALTCSFTLKACARALACNEAIQVHSQVVRFGFIADVLLQTTLLDVYANSS</sequence>
<proteinExistence type="predicted"/>